<dbReference type="GO" id="GO:0042277">
    <property type="term" value="F:peptide binding"/>
    <property type="evidence" value="ECO:0007669"/>
    <property type="project" value="TreeGrafter"/>
</dbReference>
<dbReference type="EMBL" id="CAQQ02198880">
    <property type="status" value="NOT_ANNOTATED_CDS"/>
    <property type="molecule type" value="Genomic_DNA"/>
</dbReference>
<dbReference type="GO" id="GO:0006508">
    <property type="term" value="P:proteolysis"/>
    <property type="evidence" value="ECO:0007669"/>
    <property type="project" value="TreeGrafter"/>
</dbReference>
<dbReference type="PANTHER" id="PTHR11533">
    <property type="entry name" value="PROTEASE M1 ZINC METALLOPROTEASE"/>
    <property type="match status" value="1"/>
</dbReference>
<dbReference type="EnsemblMetazoa" id="MESCA000331-RA">
    <property type="protein sequence ID" value="MESCA000331-PA"/>
    <property type="gene ID" value="MESCA000331"/>
</dbReference>
<dbReference type="HOGENOM" id="CLU_2815387_0_0_1"/>
<dbReference type="InterPro" id="IPR050344">
    <property type="entry name" value="Peptidase_M1_aminopeptidases"/>
</dbReference>
<dbReference type="SUPFAM" id="SSF63737">
    <property type="entry name" value="Leukotriene A4 hydrolase N-terminal domain"/>
    <property type="match status" value="1"/>
</dbReference>
<dbReference type="PANTHER" id="PTHR11533:SF301">
    <property type="entry name" value="AMINOPEPTIDASE"/>
    <property type="match status" value="1"/>
</dbReference>
<dbReference type="InterPro" id="IPR042097">
    <property type="entry name" value="Aminopeptidase_N-like_N_sf"/>
</dbReference>
<protein>
    <recommendedName>
        <fullName evidence="1">Aminopeptidase N-like N-terminal domain-containing protein</fullName>
    </recommendedName>
</protein>
<evidence type="ECO:0000313" key="2">
    <source>
        <dbReference type="EnsemblMetazoa" id="MESCA000331-PA"/>
    </source>
</evidence>
<evidence type="ECO:0000313" key="3">
    <source>
        <dbReference type="Proteomes" id="UP000015102"/>
    </source>
</evidence>
<dbReference type="Gene3D" id="2.60.40.1730">
    <property type="entry name" value="tricorn interacting facor f3 domain"/>
    <property type="match status" value="1"/>
</dbReference>
<sequence>MEIVVLRIRVLPAPIRVFPCFDEPQLKATFQVNIVRPKEYNSFSNTRLVSTTDEGILFISTIYISNF</sequence>
<dbReference type="GO" id="GO:0070006">
    <property type="term" value="F:metalloaminopeptidase activity"/>
    <property type="evidence" value="ECO:0007669"/>
    <property type="project" value="TreeGrafter"/>
</dbReference>
<reference evidence="3" key="1">
    <citation type="submission" date="2013-02" db="EMBL/GenBank/DDBJ databases">
        <authorList>
            <person name="Hughes D."/>
        </authorList>
    </citation>
    <scope>NUCLEOTIDE SEQUENCE</scope>
    <source>
        <strain>Durham</strain>
        <strain evidence="3">NC isolate 2 -- Noor lab</strain>
    </source>
</reference>
<dbReference type="AlphaFoldDB" id="T1GAS1"/>
<evidence type="ECO:0000259" key="1">
    <source>
        <dbReference type="Pfam" id="PF17900"/>
    </source>
</evidence>
<dbReference type="GO" id="GO:0005737">
    <property type="term" value="C:cytoplasm"/>
    <property type="evidence" value="ECO:0007669"/>
    <property type="project" value="TreeGrafter"/>
</dbReference>
<accession>T1GAS1</accession>
<dbReference type="GO" id="GO:0008270">
    <property type="term" value="F:zinc ion binding"/>
    <property type="evidence" value="ECO:0007669"/>
    <property type="project" value="TreeGrafter"/>
</dbReference>
<dbReference type="STRING" id="36166.T1GAS1"/>
<keyword evidence="3" id="KW-1185">Reference proteome</keyword>
<feature type="domain" description="Aminopeptidase N-like N-terminal" evidence="1">
    <location>
        <begin position="16"/>
        <end position="54"/>
    </location>
</feature>
<dbReference type="GO" id="GO:0016020">
    <property type="term" value="C:membrane"/>
    <property type="evidence" value="ECO:0007669"/>
    <property type="project" value="TreeGrafter"/>
</dbReference>
<dbReference type="GO" id="GO:0005615">
    <property type="term" value="C:extracellular space"/>
    <property type="evidence" value="ECO:0007669"/>
    <property type="project" value="TreeGrafter"/>
</dbReference>
<dbReference type="Pfam" id="PF17900">
    <property type="entry name" value="Peptidase_M1_N"/>
    <property type="match status" value="1"/>
</dbReference>
<reference evidence="2" key="2">
    <citation type="submission" date="2015-06" db="UniProtKB">
        <authorList>
            <consortium name="EnsemblMetazoa"/>
        </authorList>
    </citation>
    <scope>IDENTIFICATION</scope>
</reference>
<organism evidence="2 3">
    <name type="scientific">Megaselia scalaris</name>
    <name type="common">Humpbacked fly</name>
    <name type="synonym">Phora scalaris</name>
    <dbReference type="NCBI Taxonomy" id="36166"/>
    <lineage>
        <taxon>Eukaryota</taxon>
        <taxon>Metazoa</taxon>
        <taxon>Ecdysozoa</taxon>
        <taxon>Arthropoda</taxon>
        <taxon>Hexapoda</taxon>
        <taxon>Insecta</taxon>
        <taxon>Pterygota</taxon>
        <taxon>Neoptera</taxon>
        <taxon>Endopterygota</taxon>
        <taxon>Diptera</taxon>
        <taxon>Brachycera</taxon>
        <taxon>Muscomorpha</taxon>
        <taxon>Platypezoidea</taxon>
        <taxon>Phoridae</taxon>
        <taxon>Megaseliini</taxon>
        <taxon>Megaselia</taxon>
    </lineage>
</organism>
<dbReference type="GO" id="GO:0043171">
    <property type="term" value="P:peptide catabolic process"/>
    <property type="evidence" value="ECO:0007669"/>
    <property type="project" value="TreeGrafter"/>
</dbReference>
<dbReference type="EMBL" id="CAQQ02198881">
    <property type="status" value="NOT_ANNOTATED_CDS"/>
    <property type="molecule type" value="Genomic_DNA"/>
</dbReference>
<proteinExistence type="predicted"/>
<dbReference type="InterPro" id="IPR045357">
    <property type="entry name" value="Aminopeptidase_N-like_N"/>
</dbReference>
<name>T1GAS1_MEGSC</name>
<dbReference type="Proteomes" id="UP000015102">
    <property type="component" value="Unassembled WGS sequence"/>
</dbReference>